<dbReference type="Proteomes" id="UP000077266">
    <property type="component" value="Unassembled WGS sequence"/>
</dbReference>
<feature type="compositionally biased region" description="Acidic residues" evidence="1">
    <location>
        <begin position="84"/>
        <end position="100"/>
    </location>
</feature>
<keyword evidence="3" id="KW-1185">Reference proteome</keyword>
<dbReference type="AlphaFoldDB" id="A0A165E371"/>
<evidence type="ECO:0000313" key="3">
    <source>
        <dbReference type="Proteomes" id="UP000077266"/>
    </source>
</evidence>
<feature type="compositionally biased region" description="Acidic residues" evidence="1">
    <location>
        <begin position="107"/>
        <end position="122"/>
    </location>
</feature>
<dbReference type="EMBL" id="KV426170">
    <property type="protein sequence ID" value="KZV85974.1"/>
    <property type="molecule type" value="Genomic_DNA"/>
</dbReference>
<proteinExistence type="predicted"/>
<protein>
    <submittedName>
        <fullName evidence="2">Uncharacterized protein</fullName>
    </submittedName>
</protein>
<gene>
    <name evidence="2" type="ORF">EXIGLDRAFT_775055</name>
</gene>
<evidence type="ECO:0000313" key="2">
    <source>
        <dbReference type="EMBL" id="KZV85974.1"/>
    </source>
</evidence>
<accession>A0A165E371</accession>
<name>A0A165E371_EXIGL</name>
<organism evidence="2 3">
    <name type="scientific">Exidia glandulosa HHB12029</name>
    <dbReference type="NCBI Taxonomy" id="1314781"/>
    <lineage>
        <taxon>Eukaryota</taxon>
        <taxon>Fungi</taxon>
        <taxon>Dikarya</taxon>
        <taxon>Basidiomycota</taxon>
        <taxon>Agaricomycotina</taxon>
        <taxon>Agaricomycetes</taxon>
        <taxon>Auriculariales</taxon>
        <taxon>Exidiaceae</taxon>
        <taxon>Exidia</taxon>
    </lineage>
</organism>
<sequence>GGADITSRIDITFWPRAVGKYTILVEVCTHHNNHIQCDQLEIYIPAGCPLLAEVARAVGLPDDFEDFWDGTHVCIYPELAEQGEQTEEEEEIEDGDDSGDFEACGSSEDEDEEYETADDGETSSDSAGEQ</sequence>
<dbReference type="InParanoid" id="A0A165E371"/>
<evidence type="ECO:0000256" key="1">
    <source>
        <dbReference type="SAM" id="MobiDB-lite"/>
    </source>
</evidence>
<reference evidence="2 3" key="1">
    <citation type="journal article" date="2016" name="Mol. Biol. Evol.">
        <title>Comparative Genomics of Early-Diverging Mushroom-Forming Fungi Provides Insights into the Origins of Lignocellulose Decay Capabilities.</title>
        <authorList>
            <person name="Nagy L.G."/>
            <person name="Riley R."/>
            <person name="Tritt A."/>
            <person name="Adam C."/>
            <person name="Daum C."/>
            <person name="Floudas D."/>
            <person name="Sun H."/>
            <person name="Yadav J.S."/>
            <person name="Pangilinan J."/>
            <person name="Larsson K.H."/>
            <person name="Matsuura K."/>
            <person name="Barry K."/>
            <person name="Labutti K."/>
            <person name="Kuo R."/>
            <person name="Ohm R.A."/>
            <person name="Bhattacharya S.S."/>
            <person name="Shirouzu T."/>
            <person name="Yoshinaga Y."/>
            <person name="Martin F.M."/>
            <person name="Grigoriev I.V."/>
            <person name="Hibbett D.S."/>
        </authorList>
    </citation>
    <scope>NUCLEOTIDE SEQUENCE [LARGE SCALE GENOMIC DNA]</scope>
    <source>
        <strain evidence="2 3">HHB12029</strain>
    </source>
</reference>
<feature type="non-terminal residue" evidence="2">
    <location>
        <position position="1"/>
    </location>
</feature>
<feature type="region of interest" description="Disordered" evidence="1">
    <location>
        <begin position="79"/>
        <end position="130"/>
    </location>
</feature>